<feature type="domain" description="Exonuclease VII large subunit C-terminal" evidence="6">
    <location>
        <begin position="124"/>
        <end position="322"/>
    </location>
</feature>
<keyword evidence="3 5" id="KW-0378">Hydrolase</keyword>
<feature type="domain" description="OB-fold nucleic acid binding" evidence="7">
    <location>
        <begin position="9"/>
        <end position="101"/>
    </location>
</feature>
<dbReference type="STRING" id="167539.Pro_0111"/>
<evidence type="ECO:0000259" key="7">
    <source>
        <dbReference type="Pfam" id="PF13742"/>
    </source>
</evidence>
<dbReference type="NCBIfam" id="TIGR00237">
    <property type="entry name" value="xseA"/>
    <property type="match status" value="1"/>
</dbReference>
<comment type="function">
    <text evidence="5">Bidirectionally degrades single-stranded DNA into large acid-insoluble oligonucleotides, which are then degraded further into small acid-soluble oligonucleotides.</text>
</comment>
<gene>
    <name evidence="5 8" type="primary">xseA</name>
    <name evidence="8" type="ordered locus">Pro_0111</name>
</gene>
<comment type="subcellular location">
    <subcellularLocation>
        <location evidence="5">Cytoplasm</location>
    </subcellularLocation>
</comment>
<dbReference type="Pfam" id="PF02601">
    <property type="entry name" value="Exonuc_VII_L"/>
    <property type="match status" value="1"/>
</dbReference>
<dbReference type="PANTHER" id="PTHR30008:SF0">
    <property type="entry name" value="EXODEOXYRIBONUCLEASE 7 LARGE SUBUNIT"/>
    <property type="match status" value="1"/>
</dbReference>
<evidence type="ECO:0000256" key="5">
    <source>
        <dbReference type="HAMAP-Rule" id="MF_00378"/>
    </source>
</evidence>
<dbReference type="eggNOG" id="COG1570">
    <property type="taxonomic scope" value="Bacteria"/>
</dbReference>
<comment type="similarity">
    <text evidence="5">Belongs to the XseA family.</text>
</comment>
<comment type="subunit">
    <text evidence="5">Heterooligomer composed of large and small subunits.</text>
</comment>
<evidence type="ECO:0000259" key="6">
    <source>
        <dbReference type="Pfam" id="PF02601"/>
    </source>
</evidence>
<dbReference type="PANTHER" id="PTHR30008">
    <property type="entry name" value="EXODEOXYRIBONUCLEASE 7 LARGE SUBUNIT"/>
    <property type="match status" value="1"/>
</dbReference>
<evidence type="ECO:0000256" key="4">
    <source>
        <dbReference type="ARBA" id="ARBA00022839"/>
    </source>
</evidence>
<dbReference type="AlphaFoldDB" id="Q7VEA2"/>
<dbReference type="CDD" id="cd04489">
    <property type="entry name" value="ExoVII_LU_OBF"/>
    <property type="match status" value="1"/>
</dbReference>
<keyword evidence="1 5" id="KW-0963">Cytoplasm</keyword>
<proteinExistence type="inferred from homology"/>
<keyword evidence="2 5" id="KW-0540">Nuclease</keyword>
<accession>Q7VEA2</accession>
<evidence type="ECO:0000313" key="8">
    <source>
        <dbReference type="EMBL" id="AAP99157.1"/>
    </source>
</evidence>
<dbReference type="HOGENOM" id="CLU_023625_2_1_3"/>
<dbReference type="GO" id="GO:0009318">
    <property type="term" value="C:exodeoxyribonuclease VII complex"/>
    <property type="evidence" value="ECO:0007669"/>
    <property type="project" value="UniProtKB-UniRule"/>
</dbReference>
<evidence type="ECO:0000256" key="3">
    <source>
        <dbReference type="ARBA" id="ARBA00022801"/>
    </source>
</evidence>
<dbReference type="EnsemblBacteria" id="AAP99157">
    <property type="protein sequence ID" value="AAP99157"/>
    <property type="gene ID" value="Pro_0111"/>
</dbReference>
<keyword evidence="9" id="KW-1185">Reference proteome</keyword>
<reference evidence="8 9" key="1">
    <citation type="journal article" date="2003" name="Proc. Natl. Acad. Sci. U.S.A.">
        <title>Genome sequence of the cyanobacterium Prochlorococcus marinus SS120, a nearly minimal oxyphototrophic genome.</title>
        <authorList>
            <person name="Dufresne A."/>
            <person name="Salanoubat M."/>
            <person name="Partensky F."/>
            <person name="Artiguenave F."/>
            <person name="Axmann I.M."/>
            <person name="Barbe V."/>
            <person name="Duprat S."/>
            <person name="Galperin M.Y."/>
            <person name="Koonin E.V."/>
            <person name="Le Gall F."/>
            <person name="Makarova K.S."/>
            <person name="Ostrowski M."/>
            <person name="Oztas S."/>
            <person name="Robert C."/>
            <person name="Rogozin I.B."/>
            <person name="Scanlan D.J."/>
            <person name="Tandeau de Marsac N."/>
            <person name="Weissenbach J."/>
            <person name="Wincker P."/>
            <person name="Wolf Y.I."/>
            <person name="Hess W.R."/>
        </authorList>
    </citation>
    <scope>NUCLEOTIDE SEQUENCE [LARGE SCALE GENOMIC DNA]</scope>
    <source>
        <strain evidence="9">SARG / CCMP1375 / SS120</strain>
    </source>
</reference>
<dbReference type="Pfam" id="PF13742">
    <property type="entry name" value="tRNA_anti_2"/>
    <property type="match status" value="1"/>
</dbReference>
<dbReference type="GO" id="GO:0008855">
    <property type="term" value="F:exodeoxyribonuclease VII activity"/>
    <property type="evidence" value="ECO:0007669"/>
    <property type="project" value="UniProtKB-UniRule"/>
</dbReference>
<keyword evidence="4 5" id="KW-0269">Exonuclease</keyword>
<dbReference type="EMBL" id="AE017126">
    <property type="protein sequence ID" value="AAP99157.1"/>
    <property type="molecule type" value="Genomic_DNA"/>
</dbReference>
<dbReference type="HAMAP" id="MF_00378">
    <property type="entry name" value="Exonuc_7_L"/>
    <property type="match status" value="1"/>
</dbReference>
<evidence type="ECO:0000256" key="2">
    <source>
        <dbReference type="ARBA" id="ARBA00022722"/>
    </source>
</evidence>
<organism evidence="8 9">
    <name type="scientific">Prochlorococcus marinus (strain SARG / CCMP1375 / SS120)</name>
    <dbReference type="NCBI Taxonomy" id="167539"/>
    <lineage>
        <taxon>Bacteria</taxon>
        <taxon>Bacillati</taxon>
        <taxon>Cyanobacteriota</taxon>
        <taxon>Cyanophyceae</taxon>
        <taxon>Synechococcales</taxon>
        <taxon>Prochlorococcaceae</taxon>
        <taxon>Prochlorococcus</taxon>
    </lineage>
</organism>
<dbReference type="EC" id="3.1.11.6" evidence="5"/>
<evidence type="ECO:0000256" key="1">
    <source>
        <dbReference type="ARBA" id="ARBA00022490"/>
    </source>
</evidence>
<dbReference type="InterPro" id="IPR003753">
    <property type="entry name" value="Exonuc_VII_L"/>
</dbReference>
<dbReference type="RefSeq" id="WP_011124266.1">
    <property type="nucleotide sequence ID" value="NC_005042.1"/>
</dbReference>
<dbReference type="InterPro" id="IPR025824">
    <property type="entry name" value="OB-fold_nuc-bd_dom"/>
</dbReference>
<comment type="catalytic activity">
    <reaction evidence="5">
        <text>Exonucleolytic cleavage in either 5'- to 3'- or 3'- to 5'-direction to yield nucleoside 5'-phosphates.</text>
        <dbReference type="EC" id="3.1.11.6"/>
    </reaction>
</comment>
<dbReference type="Proteomes" id="UP000001420">
    <property type="component" value="Chromosome"/>
</dbReference>
<dbReference type="InterPro" id="IPR020579">
    <property type="entry name" value="Exonuc_VII_lsu_C"/>
</dbReference>
<protein>
    <recommendedName>
        <fullName evidence="5">Exodeoxyribonuclease 7 large subunit</fullName>
        <ecNumber evidence="5">3.1.11.6</ecNumber>
    </recommendedName>
    <alternativeName>
        <fullName evidence="5">Exodeoxyribonuclease VII large subunit</fullName>
        <shortName evidence="5">Exonuclease VII large subunit</shortName>
    </alternativeName>
</protein>
<dbReference type="KEGG" id="pma:Pro_0111"/>
<dbReference type="GO" id="GO:0003676">
    <property type="term" value="F:nucleic acid binding"/>
    <property type="evidence" value="ECO:0007669"/>
    <property type="project" value="InterPro"/>
</dbReference>
<dbReference type="GO" id="GO:0006308">
    <property type="term" value="P:DNA catabolic process"/>
    <property type="evidence" value="ECO:0007669"/>
    <property type="project" value="UniProtKB-UniRule"/>
</dbReference>
<dbReference type="PATRIC" id="fig|167539.5.peg.117"/>
<name>Q7VEA2_PROMA</name>
<evidence type="ECO:0000313" key="9">
    <source>
        <dbReference type="Proteomes" id="UP000001420"/>
    </source>
</evidence>
<dbReference type="OrthoDB" id="9802795at2"/>
<sequence length="384" mass="42822">MNKDTVPHFSVGELNQAIGNLLSRGFAPTFLLHATVSKAQLKNGHLWLTLTDGKASISAVIWSSSLKNISFRPVEEDGVELLGKLNFWQNRATLVVQVIQIRPTLSTVLRQFEVVRSLLVNEGLIADERRRPLPRFPSAIAIFTSVPSSAYADMLRTAKERWPLTKLLVVAIPVQGEVSVKIREALSKLADSYLHLGVQALVLARGGGSREDLMVFDNEELCRQLAEFPIPVITGLGHEDDLTVADLVADHRSATPTAAIVDLLPSREMAKNNCIQLRARFKDYVTWTIQNKSREILDRKNTLVNFSPFLQLRKQKQLLSQMTKLLIALSPTSLLKRGFCIVRNNLDTAVKSVKDLKVGDQVTIELSDGYTHSKVQTIFPNKKI</sequence>
<dbReference type="GO" id="GO:0005737">
    <property type="term" value="C:cytoplasm"/>
    <property type="evidence" value="ECO:0007669"/>
    <property type="project" value="UniProtKB-SubCell"/>
</dbReference>